<dbReference type="PANTHER" id="PTHR43330">
    <property type="entry name" value="METHIONINE AMINOPEPTIDASE"/>
    <property type="match status" value="1"/>
</dbReference>
<evidence type="ECO:0000256" key="1">
    <source>
        <dbReference type="ARBA" id="ARBA00022438"/>
    </source>
</evidence>
<dbReference type="Gene3D" id="6.10.250.3170">
    <property type="match status" value="1"/>
</dbReference>
<dbReference type="NCBIfam" id="TIGR00500">
    <property type="entry name" value="met_pdase_I"/>
    <property type="match status" value="1"/>
</dbReference>
<comment type="subunit">
    <text evidence="8">Associates with the 60S ribosomal subunit of the 80S translational complex.</text>
</comment>
<protein>
    <recommendedName>
        <fullName evidence="10">Methionine aminopeptidase</fullName>
        <ecNumber evidence="10">3.4.11.18</ecNumber>
    </recommendedName>
</protein>
<keyword evidence="4 8" id="KW-0479">Metal-binding</keyword>
<feature type="region of interest" description="Disordered" evidence="12">
    <location>
        <begin position="852"/>
        <end position="910"/>
    </location>
</feature>
<dbReference type="GO" id="GO:0008270">
    <property type="term" value="F:zinc ion binding"/>
    <property type="evidence" value="ECO:0007669"/>
    <property type="project" value="UniProtKB-KW"/>
</dbReference>
<feature type="compositionally biased region" description="Polar residues" evidence="12">
    <location>
        <begin position="545"/>
        <end position="555"/>
    </location>
</feature>
<keyword evidence="6 8" id="KW-0378">Hydrolase</keyword>
<dbReference type="GO" id="GO:0004239">
    <property type="term" value="F:initiator methionyl aminopeptidase activity"/>
    <property type="evidence" value="ECO:0007669"/>
    <property type="project" value="UniProtKB-UniRule"/>
</dbReference>
<feature type="region of interest" description="Disordered" evidence="12">
    <location>
        <begin position="524"/>
        <end position="585"/>
    </location>
</feature>
<sequence>MEQMTINIAATGQMCQGLDCQKSASLQCPTCQKLDIPNSFFCTQACFKASWATHKSLHKMAVLVGNGPAGEAGGSDPWPSYRYTGPLRPHYPLSPIRAIPEHIARPDYAATGIPYSEMSIRGSAIEVVSPKDIETMRKVCQIAREVLDIGLAAAQVGVTSDEIDRIVHEATIERGGYPSTMNYNGYKKACCTSVNEVICHGIPDQRKLKDGDILNLDVSVYKDGFHSDLNETIAIGAVDETGVRLIKTARECLEKAMAMVKPGALYRDLGNVIEKHATSQGFSVVKAFVGHGVHRHFHCTPNIPHYARNKAIGVMKEGHVFTIEPMINEGTWKEQMWPDDWTCTTLDGKRSAQFEETMVVTRTGVEILTARRAQHPCSHPLREDACANRTKPASTTNNHHSSTVILSLSSSSPSSLSLSLSPFTLCQPSHTATSPHEKIAAFDSTAKSSSNRKDPFTATAAIATAAAGVTPRSTVSNPTTTTTTTSTTGSTISSAGSTSTTMKADRKIDPLSPSVSIAATTAHQHLNNNHSHTTTTTNTTHNTNVSNRSAGGSSNSKKRKASVSERRLSSHANNSSSNNLSESTFNSVTEDLSHVLKPLSTNAKDKKTAASHEDPNSKKDEGQEFVVEMSGNLRKKRMVASRRAQGAGPSLEADGGADTHNSSNNHSNNDNNTGNPDSVVDSDPESNTCQRASMKQSDPKKRRKASVATAATADADAHSHGTKGTKATKASKDVKGAKDAKDASSSDTTAASKTQRRSHAAHASSATSAVDVASELSKGMKGTRSSTADEIPAAASPAASAEPSSQKRVLPSRGGMLRDKNAIPMEATLLEPAVPAGEYVLYLGSEQSLQRATLDRKRVPPATYGGGEETDEGHSPSASTSGTAATAASAPSAEPLPPSSVSGSYSQPPPSAVTHIEVPFFKHCSIGQFLQEEKKRKMQLLSKALAKAEAEAAAEALANAKTNAVAAPQSSTSRTVSTRQKHKEIVQNQHVSVQTVVPSSSTASAHHHHPHSKRATTTSTTLGKIEGIGSSAAQEEILSDEVYEKRHRKQEMAEKKVKNREKEKLRHAMYQQQLVVEKLRHMEINRLMPISAFRSLQKKEACAGTDDTASPPQHHQQQQQQQQQQSLISLAAARVMQDEYHRRLLREAEENLRRYEQLGLGESSQATVAPAYSPFSRTRNRLVHLGSLLSQPMEHTLANTSSVSTREKSAHQRSDSTGHARSRKKVKASMQSSDATATTTATATTVRPRAKTVSSTSPPFSPAPNSPSATATTTASPSQQKAKAKGTTALPQEPPRPPKPITTFIKPGSALASGARKSSRVALAFGEKVPMLNRIDFDLPLDTFVDLIQARFGDEEPVVKSYRKTKKEKQEKEEKEEKEKKERAEYDQQQQVLASATCGEMESNDDAGNGKSDQATTTTTTTPLLSGSASASSASSTLSLSSVATTTSSASTSIL</sequence>
<keyword evidence="5 9" id="KW-0863">Zinc-finger</keyword>
<feature type="compositionally biased region" description="Low complexity" evidence="12">
    <location>
        <begin position="1235"/>
        <end position="1245"/>
    </location>
</feature>
<feature type="compositionally biased region" description="Low complexity" evidence="12">
    <location>
        <begin position="1415"/>
        <end position="1455"/>
    </location>
</feature>
<reference evidence="14" key="1">
    <citation type="submission" date="2021-07" db="EMBL/GenBank/DDBJ databases">
        <title>Draft genome of Mortierella alpina, strain LL118, isolated from an aspen leaf litter sample.</title>
        <authorList>
            <person name="Yang S."/>
            <person name="Vinatzer B.A."/>
        </authorList>
    </citation>
    <scope>NUCLEOTIDE SEQUENCE</scope>
    <source>
        <strain evidence="14">LL118</strain>
    </source>
</reference>
<evidence type="ECO:0000256" key="12">
    <source>
        <dbReference type="SAM" id="MobiDB-lite"/>
    </source>
</evidence>
<feature type="binding site" evidence="8">
    <location>
        <position position="228"/>
    </location>
    <ligand>
        <name>Zn(2+)</name>
        <dbReference type="ChEBI" id="CHEBI:29105"/>
        <label>3</label>
    </ligand>
</feature>
<dbReference type="CDD" id="cd01086">
    <property type="entry name" value="MetAP1"/>
    <property type="match status" value="1"/>
</dbReference>
<dbReference type="Pfam" id="PF15801">
    <property type="entry name" value="zf-C6H2"/>
    <property type="match status" value="1"/>
</dbReference>
<feature type="compositionally biased region" description="Low complexity" evidence="12">
    <location>
        <begin position="792"/>
        <end position="804"/>
    </location>
</feature>
<evidence type="ECO:0000256" key="3">
    <source>
        <dbReference type="ARBA" id="ARBA00022670"/>
    </source>
</evidence>
<dbReference type="GO" id="GO:0070006">
    <property type="term" value="F:metalloaminopeptidase activity"/>
    <property type="evidence" value="ECO:0007669"/>
    <property type="project" value="UniProtKB-UniRule"/>
</dbReference>
<feature type="compositionally biased region" description="Low complexity" evidence="12">
    <location>
        <begin position="1266"/>
        <end position="1278"/>
    </location>
</feature>
<keyword evidence="11" id="KW-0175">Coiled coil</keyword>
<organism evidence="14 15">
    <name type="scientific">Mortierella alpina</name>
    <name type="common">Oleaginous fungus</name>
    <name type="synonym">Mortierella renispora</name>
    <dbReference type="NCBI Taxonomy" id="64518"/>
    <lineage>
        <taxon>Eukaryota</taxon>
        <taxon>Fungi</taxon>
        <taxon>Fungi incertae sedis</taxon>
        <taxon>Mucoromycota</taxon>
        <taxon>Mortierellomycotina</taxon>
        <taxon>Mortierellomycetes</taxon>
        <taxon>Mortierellales</taxon>
        <taxon>Mortierellaceae</taxon>
        <taxon>Mortierella</taxon>
    </lineage>
</organism>
<dbReference type="PROSITE" id="PS52013">
    <property type="entry name" value="ZF_C6H2"/>
    <property type="match status" value="1"/>
</dbReference>
<dbReference type="PANTHER" id="PTHR43330:SF7">
    <property type="entry name" value="METHIONINE AMINOPEPTIDASE 1"/>
    <property type="match status" value="1"/>
</dbReference>
<dbReference type="PROSITE" id="PS00680">
    <property type="entry name" value="MAP_1"/>
    <property type="match status" value="1"/>
</dbReference>
<keyword evidence="1 8" id="KW-0031">Aminopeptidase</keyword>
<feature type="compositionally biased region" description="Basic residues" evidence="12">
    <location>
        <begin position="1005"/>
        <end position="1014"/>
    </location>
</feature>
<feature type="compositionally biased region" description="Low complexity" evidence="12">
    <location>
        <begin position="468"/>
        <end position="501"/>
    </location>
</feature>
<keyword evidence="2 8" id="KW-0963">Cytoplasm</keyword>
<feature type="domain" description="C6H2-type" evidence="13">
    <location>
        <begin position="12"/>
        <end position="65"/>
    </location>
</feature>
<comment type="catalytic activity">
    <reaction evidence="8 10">
        <text>Release of N-terminal amino acids, preferentially methionine, from peptides and arylamides.</text>
        <dbReference type="EC" id="3.4.11.18"/>
    </reaction>
</comment>
<dbReference type="EMBL" id="JAIFTL010000004">
    <property type="protein sequence ID" value="KAG9327519.1"/>
    <property type="molecule type" value="Genomic_DNA"/>
</dbReference>
<feature type="binding site" evidence="8">
    <location>
        <position position="228"/>
    </location>
    <ligand>
        <name>Zn(2+)</name>
        <dbReference type="ChEBI" id="CHEBI:29105"/>
        <label>4</label>
        <note>catalytic</note>
    </ligand>
</feature>
<evidence type="ECO:0000313" key="15">
    <source>
        <dbReference type="Proteomes" id="UP000717515"/>
    </source>
</evidence>
<feature type="region of interest" description="Disordered" evidence="12">
    <location>
        <begin position="468"/>
        <end position="506"/>
    </location>
</feature>
<dbReference type="GO" id="GO:0006508">
    <property type="term" value="P:proteolysis"/>
    <property type="evidence" value="ECO:0007669"/>
    <property type="project" value="UniProtKB-KW"/>
</dbReference>
<feature type="compositionally biased region" description="Low complexity" evidence="12">
    <location>
        <begin position="761"/>
        <end position="774"/>
    </location>
</feature>
<dbReference type="InterPro" id="IPR002467">
    <property type="entry name" value="Pept_M24A_MAP1"/>
</dbReference>
<feature type="binding site" evidence="8">
    <location>
        <position position="200"/>
    </location>
    <ligand>
        <name>a protein</name>
        <dbReference type="ChEBI" id="CHEBI:16541"/>
    </ligand>
    <ligandPart>
        <name>N-terminal L-methionine residue</name>
        <dbReference type="ChEBI" id="CHEBI:64731"/>
    </ligandPart>
</feature>
<comment type="similarity">
    <text evidence="8 9">Belongs to the peptidase M24A family. Methionine aminopeptidase type 1 subfamily.</text>
</comment>
<feature type="compositionally biased region" description="Polar residues" evidence="12">
    <location>
        <begin position="685"/>
        <end position="696"/>
    </location>
</feature>
<dbReference type="InterPro" id="IPR001714">
    <property type="entry name" value="Pept_M24_MAP"/>
</dbReference>
<dbReference type="Pfam" id="PF15460">
    <property type="entry name" value="SAS4"/>
    <property type="match status" value="1"/>
</dbReference>
<feature type="compositionally biased region" description="Basic and acidic residues" evidence="12">
    <location>
        <begin position="730"/>
        <end position="744"/>
    </location>
</feature>
<evidence type="ECO:0000256" key="6">
    <source>
        <dbReference type="ARBA" id="ARBA00022801"/>
    </source>
</evidence>
<dbReference type="GO" id="GO:0005829">
    <property type="term" value="C:cytosol"/>
    <property type="evidence" value="ECO:0007669"/>
    <property type="project" value="TreeGrafter"/>
</dbReference>
<feature type="region of interest" description="Disordered" evidence="12">
    <location>
        <begin position="1193"/>
        <end position="1302"/>
    </location>
</feature>
<dbReference type="EC" id="3.4.11.18" evidence="10"/>
<gene>
    <name evidence="14" type="ORF">KVV02_000468</name>
</gene>
<name>A0A9P8D339_MORAP</name>
<dbReference type="InterPro" id="IPR029184">
    <property type="entry name" value="Sas4_dom"/>
</dbReference>
<feature type="binding site" evidence="8">
    <location>
        <position position="324"/>
    </location>
    <ligand>
        <name>Zn(2+)</name>
        <dbReference type="ChEBI" id="CHEBI:29105"/>
        <label>4</label>
        <note>catalytic</note>
    </ligand>
</feature>
<dbReference type="SUPFAM" id="SSF55920">
    <property type="entry name" value="Creatinase/aminopeptidase"/>
    <property type="match status" value="1"/>
</dbReference>
<feature type="region of interest" description="Disordered" evidence="12">
    <location>
        <begin position="998"/>
        <end position="1022"/>
    </location>
</feature>
<feature type="compositionally biased region" description="Basic and acidic residues" evidence="12">
    <location>
        <begin position="1205"/>
        <end position="1218"/>
    </location>
</feature>
<feature type="compositionally biased region" description="Basic and acidic residues" evidence="12">
    <location>
        <begin position="603"/>
        <end position="622"/>
    </location>
</feature>
<dbReference type="Proteomes" id="UP000717515">
    <property type="component" value="Unassembled WGS sequence"/>
</dbReference>
<feature type="region of interest" description="Disordered" evidence="12">
    <location>
        <begin position="598"/>
        <end position="819"/>
    </location>
</feature>
<evidence type="ECO:0000259" key="13">
    <source>
        <dbReference type="PROSITE" id="PS52013"/>
    </source>
</evidence>
<evidence type="ECO:0000313" key="14">
    <source>
        <dbReference type="EMBL" id="KAG9327519.1"/>
    </source>
</evidence>
<dbReference type="Pfam" id="PF00557">
    <property type="entry name" value="Peptidase_M24"/>
    <property type="match status" value="1"/>
</dbReference>
<comment type="subcellular location">
    <subcellularLocation>
        <location evidence="8">Cytoplasm</location>
    </subcellularLocation>
</comment>
<feature type="coiled-coil region" evidence="11">
    <location>
        <begin position="931"/>
        <end position="963"/>
    </location>
</feature>
<dbReference type="InterPro" id="IPR000994">
    <property type="entry name" value="Pept_M24"/>
</dbReference>
<dbReference type="PRINTS" id="PR00599">
    <property type="entry name" value="MAPEPTIDASE"/>
</dbReference>
<comment type="function">
    <text evidence="8 10">Cotranslationally removes the N-terminal methionine from nascent proteins. The N-terminal methionine is often cleaved when the second residue in the primary sequence is small and uncharged (Met-Ala-, Cys, Gly, Pro, Ser, Thr, or Val).</text>
</comment>
<feature type="compositionally biased region" description="Low complexity" evidence="12">
    <location>
        <begin position="1113"/>
        <end position="1125"/>
    </location>
</feature>
<feature type="binding site" evidence="8">
    <location>
        <position position="291"/>
    </location>
    <ligand>
        <name>Zn(2+)</name>
        <dbReference type="ChEBI" id="CHEBI:29105"/>
        <label>4</label>
        <note>catalytic</note>
    </ligand>
</feature>
<feature type="compositionally biased region" description="Low complexity" evidence="12">
    <location>
        <begin position="658"/>
        <end position="673"/>
    </location>
</feature>
<dbReference type="HAMAP" id="MF_01974">
    <property type="entry name" value="MetAP_1"/>
    <property type="match status" value="1"/>
</dbReference>
<feature type="compositionally biased region" description="Low complexity" evidence="12">
    <location>
        <begin position="527"/>
        <end position="544"/>
    </location>
</feature>
<evidence type="ECO:0000256" key="10">
    <source>
        <dbReference type="RuleBase" id="RU003653"/>
    </source>
</evidence>
<feature type="compositionally biased region" description="Low complexity" evidence="12">
    <location>
        <begin position="570"/>
        <end position="585"/>
    </location>
</feature>
<feature type="compositionally biased region" description="Low complexity" evidence="12">
    <location>
        <begin position="875"/>
        <end position="893"/>
    </location>
</feature>
<keyword evidence="3 8" id="KW-0645">Protease</keyword>
<keyword evidence="7" id="KW-0862">Zinc</keyword>
<evidence type="ECO:0000256" key="11">
    <source>
        <dbReference type="SAM" id="Coils"/>
    </source>
</evidence>
<evidence type="ECO:0000256" key="4">
    <source>
        <dbReference type="ARBA" id="ARBA00022723"/>
    </source>
</evidence>
<evidence type="ECO:0000256" key="7">
    <source>
        <dbReference type="ARBA" id="ARBA00022833"/>
    </source>
</evidence>
<accession>A0A9P8D339</accession>
<evidence type="ECO:0000256" key="8">
    <source>
        <dbReference type="HAMAP-Rule" id="MF_03174"/>
    </source>
</evidence>
<feature type="binding site" evidence="8">
    <location>
        <position position="298"/>
    </location>
    <ligand>
        <name>a protein</name>
        <dbReference type="ChEBI" id="CHEBI:16541"/>
    </ligand>
    <ligandPart>
        <name>N-terminal L-methionine residue</name>
        <dbReference type="ChEBI" id="CHEBI:64731"/>
    </ligandPart>
</feature>
<comment type="cofactor">
    <cofactor evidence="10">
        <name>Co(2+)</name>
        <dbReference type="ChEBI" id="CHEBI:48828"/>
    </cofactor>
    <cofactor evidence="10">
        <name>Zn(2+)</name>
        <dbReference type="ChEBI" id="CHEBI:29105"/>
    </cofactor>
    <cofactor evidence="10">
        <name>Mn(2+)</name>
        <dbReference type="ChEBI" id="CHEBI:29035"/>
    </cofactor>
    <cofactor evidence="10">
        <name>Fe(2+)</name>
        <dbReference type="ChEBI" id="CHEBI:29033"/>
    </cofactor>
    <text evidence="10">Binds 2 divalent metal cations per subunit. Has a high-affinity and a low affinity metal-binding site. The true nature of the physiological cofactor is under debate. The enzyme is active with cobalt, zinc, manganese or divalent iron ions.</text>
</comment>
<comment type="caution">
    <text evidence="14">The sequence shown here is derived from an EMBL/GenBank/DDBJ whole genome shotgun (WGS) entry which is preliminary data.</text>
</comment>
<evidence type="ECO:0000256" key="5">
    <source>
        <dbReference type="ARBA" id="ARBA00022771"/>
    </source>
</evidence>
<feature type="binding site" evidence="8">
    <location>
        <position position="217"/>
    </location>
    <ligand>
        <name>Zn(2+)</name>
        <dbReference type="ChEBI" id="CHEBI:29105"/>
        <label>3</label>
    </ligand>
</feature>
<feature type="region of interest" description="Disordered" evidence="12">
    <location>
        <begin position="1099"/>
        <end position="1126"/>
    </location>
</feature>
<dbReference type="Gene3D" id="3.90.230.10">
    <property type="entry name" value="Creatinase/methionine aminopeptidase superfamily"/>
    <property type="match status" value="1"/>
</dbReference>
<evidence type="ECO:0000256" key="2">
    <source>
        <dbReference type="ARBA" id="ARBA00022490"/>
    </source>
</evidence>
<dbReference type="InterPro" id="IPR031615">
    <property type="entry name" value="Zfn-C6H2"/>
</dbReference>
<feature type="region of interest" description="Disordered" evidence="12">
    <location>
        <begin position="1362"/>
        <end position="1455"/>
    </location>
</feature>
<dbReference type="InterPro" id="IPR036005">
    <property type="entry name" value="Creatinase/aminopeptidase-like"/>
</dbReference>
<feature type="binding site" evidence="8">
    <location>
        <position position="355"/>
    </location>
    <ligand>
        <name>Zn(2+)</name>
        <dbReference type="ChEBI" id="CHEBI:29105"/>
        <label>4</label>
        <note>catalytic</note>
    </ligand>
</feature>
<comment type="cofactor">
    <cofactor evidence="8">
        <name>Zn(2+)</name>
        <dbReference type="ChEBI" id="CHEBI:29105"/>
    </cofactor>
    <cofactor evidence="8">
        <name>Co(2+)</name>
        <dbReference type="ChEBI" id="CHEBI:48828"/>
    </cofactor>
    <cofactor evidence="8">
        <name>Mn(2+)</name>
        <dbReference type="ChEBI" id="CHEBI:29035"/>
    </cofactor>
    <cofactor evidence="8">
        <name>Fe(2+)</name>
        <dbReference type="ChEBI" id="CHEBI:29033"/>
    </cofactor>
    <text evidence="8">Binds 2 divalent metal cations per subunit. Has a high-affinity and a low affinity metal-binding site. The true nature of the physiological cofactor is under debate. The enzyme is active with zinc, cobalt, manganese or divalent iron ions. Has high activity with zinc; zinc cofactor is transferred into the active site region by the ZNG1 zinc chaperone.</text>
</comment>
<proteinExistence type="inferred from homology"/>
<feature type="binding site" evidence="8">
    <location>
        <position position="355"/>
    </location>
    <ligand>
        <name>Zn(2+)</name>
        <dbReference type="ChEBI" id="CHEBI:29105"/>
        <label>3</label>
    </ligand>
</feature>
<feature type="compositionally biased region" description="Basic and acidic residues" evidence="12">
    <location>
        <begin position="1368"/>
        <end position="1386"/>
    </location>
</feature>
<evidence type="ECO:0000256" key="9">
    <source>
        <dbReference type="PROSITE-ProRule" id="PRU01357"/>
    </source>
</evidence>